<dbReference type="EMBL" id="CCEH01000031">
    <property type="protein sequence ID" value="CDR29270.1"/>
    <property type="molecule type" value="Genomic_DNA"/>
</dbReference>
<dbReference type="RefSeq" id="WP_047532145.1">
    <property type="nucleotide sequence ID" value="NZ_CCEH01000031.1"/>
</dbReference>
<evidence type="ECO:0000313" key="3">
    <source>
        <dbReference type="Proteomes" id="UP000044616"/>
    </source>
</evidence>
<dbReference type="AlphaFoldDB" id="A0A077UL53"/>
<accession>A0A077UL53</accession>
<dbReference type="InterPro" id="IPR007595">
    <property type="entry name" value="Csa"/>
</dbReference>
<proteinExistence type="inferred from homology"/>
<dbReference type="Pfam" id="PF04507">
    <property type="entry name" value="DUF576"/>
    <property type="match status" value="1"/>
</dbReference>
<evidence type="ECO:0000313" key="2">
    <source>
        <dbReference type="EMBL" id="CDR29270.1"/>
    </source>
</evidence>
<keyword evidence="2" id="KW-0449">Lipoprotein</keyword>
<dbReference type="Proteomes" id="UP000044616">
    <property type="component" value="Unassembled WGS sequence"/>
</dbReference>
<dbReference type="PROSITE" id="PS51257">
    <property type="entry name" value="PROKAR_LIPOPROTEIN"/>
    <property type="match status" value="1"/>
</dbReference>
<organism evidence="2 3">
    <name type="scientific">Staphylococcus schweitzeri</name>
    <dbReference type="NCBI Taxonomy" id="1654388"/>
    <lineage>
        <taxon>Bacteria</taxon>
        <taxon>Bacillati</taxon>
        <taxon>Bacillota</taxon>
        <taxon>Bacilli</taxon>
        <taxon>Bacillales</taxon>
        <taxon>Staphylococcaceae</taxon>
        <taxon>Staphylococcus</taxon>
    </lineage>
</organism>
<protein>
    <submittedName>
        <fullName evidence="2">Putative lipoprotein</fullName>
    </submittedName>
</protein>
<reference evidence="2 3" key="1">
    <citation type="submission" date="2014-05" db="EMBL/GenBank/DDBJ databases">
        <authorList>
            <person name="Aslett A.Martin."/>
            <person name="De Silva Nishadi"/>
        </authorList>
    </citation>
    <scope>NUCLEOTIDE SEQUENCE [LARGE SCALE GENOMIC DNA]</scope>
</reference>
<dbReference type="InterPro" id="IPR038641">
    <property type="entry name" value="Csa_sf"/>
</dbReference>
<name>A0A077UL53_9STAP</name>
<dbReference type="NCBIfam" id="TIGR01742">
    <property type="entry name" value="SA_tandem_lipo"/>
    <property type="match status" value="1"/>
</dbReference>
<evidence type="ECO:0000256" key="1">
    <source>
        <dbReference type="ARBA" id="ARBA00009715"/>
    </source>
</evidence>
<sequence length="263" mass="30837">MRFLKRVVLYISVLVLSVIIIGCDKSSDTSEKSKEDSKEAQIKKSFAKTLDMYPTENLEDFYDKEGYRDGEFKKDDKGTWLIRSEIVKQPKDKVMKTRGMQLYINRNTKTAKGFFVLKEISEKNNHVNKDKEEKYEVKMVGNKIIPTEQINDEKIKKEIENFKFFVQYGNFKNFEKYNNGEFSYNPEAPIYSAKYQLQNDDYNVRQLLKRYEISTKEAPKLLLKGGGDLKDSSVGQNDIEFTFVERKGENIYFNDSVEFIPSK</sequence>
<gene>
    <name evidence="2" type="ORF">ERS140147_02475</name>
</gene>
<comment type="similarity">
    <text evidence="1">Belongs to the staphylococcal tandem lipoprotein family.</text>
</comment>
<dbReference type="Gene3D" id="2.50.20.40">
    <property type="match status" value="1"/>
</dbReference>